<evidence type="ECO:0000313" key="2">
    <source>
        <dbReference type="Proteomes" id="UP000031829"/>
    </source>
</evidence>
<dbReference type="Pfam" id="PF08863">
    <property type="entry name" value="YolD"/>
    <property type="match status" value="1"/>
</dbReference>
<dbReference type="GeneID" id="93643558"/>
<evidence type="ECO:0000313" key="1">
    <source>
        <dbReference type="EMBL" id="AJI25019.1"/>
    </source>
</evidence>
<gene>
    <name evidence="1" type="ORF">BG04_32</name>
</gene>
<reference evidence="1 2" key="1">
    <citation type="journal article" date="2015" name="Genome Announc.">
        <title>Complete genome sequences for 35 biothreat assay-relevant bacillus species.</title>
        <authorList>
            <person name="Johnson S.L."/>
            <person name="Daligault H.E."/>
            <person name="Davenport K.W."/>
            <person name="Jaissle J."/>
            <person name="Frey K.G."/>
            <person name="Ladner J.T."/>
            <person name="Broomall S.M."/>
            <person name="Bishop-Lilly K.A."/>
            <person name="Bruce D.C."/>
            <person name="Gibbons H.S."/>
            <person name="Coyne S.R."/>
            <person name="Lo C.C."/>
            <person name="Meincke L."/>
            <person name="Munk A.C."/>
            <person name="Koroleva G.I."/>
            <person name="Rosenzweig C.N."/>
            <person name="Palacios G.F."/>
            <person name="Redden C.L."/>
            <person name="Minogue T.D."/>
            <person name="Chain P.S."/>
        </authorList>
    </citation>
    <scope>NUCLEOTIDE SEQUENCE [LARGE SCALE GENOMIC DNA]</scope>
    <source>
        <strain evidence="2">ATCC 14581 / DSM 32 / JCM 2506 / NBRC 15308 / NCIMB 9376 / NCTC 10342 / NRRL B-14308 / VKM B-512</strain>
    </source>
</reference>
<protein>
    <submittedName>
        <fullName evidence="1">YolD-like family protein</fullName>
    </submittedName>
</protein>
<proteinExistence type="predicted"/>
<dbReference type="AlphaFoldDB" id="A0A0B6AYM7"/>
<dbReference type="KEGG" id="bmeg:BG04_32"/>
<name>A0A0B6AYM7_PRIM2</name>
<organism evidence="1 2">
    <name type="scientific">Priestia megaterium (strain ATCC 14581 / DSM 32 / CCUG 1817 / JCM 2506 / NBRC 15308 / NCIMB 9376 / NCTC 10342 / NRRL B-14308 / VKM B-512 / Ford 19)</name>
    <name type="common">Bacillus megaterium</name>
    <dbReference type="NCBI Taxonomy" id="1348623"/>
    <lineage>
        <taxon>Bacteria</taxon>
        <taxon>Bacillati</taxon>
        <taxon>Bacillota</taxon>
        <taxon>Bacilli</taxon>
        <taxon>Bacillales</taxon>
        <taxon>Bacillaceae</taxon>
        <taxon>Priestia</taxon>
    </lineage>
</organism>
<sequence>MFLRELTKSGTITVSYYKDGTLQTCKGRVHNLNLHQQILSVKDENEAVVSLLLSDIKSIH</sequence>
<dbReference type="InterPro" id="IPR014962">
    <property type="entry name" value="YolD"/>
</dbReference>
<dbReference type="EMBL" id="CP009920">
    <property type="protein sequence ID" value="AJI25019.1"/>
    <property type="molecule type" value="Genomic_DNA"/>
</dbReference>
<dbReference type="RefSeq" id="WP_013083869.1">
    <property type="nucleotide sequence ID" value="NZ_BCVB01000006.1"/>
</dbReference>
<dbReference type="HOGENOM" id="CLU_2931632_0_0_9"/>
<dbReference type="Proteomes" id="UP000031829">
    <property type="component" value="Chromosome"/>
</dbReference>
<accession>A0A0B6AYM7</accession>
<dbReference type="PATRIC" id="fig|592022.4.peg.3103"/>